<reference evidence="3 4" key="1">
    <citation type="journal article" date="2018" name="Nat. Ecol. Evol.">
        <title>Pezizomycetes genomes reveal the molecular basis of ectomycorrhizal truffle lifestyle.</title>
        <authorList>
            <person name="Murat C."/>
            <person name="Payen T."/>
            <person name="Noel B."/>
            <person name="Kuo A."/>
            <person name="Morin E."/>
            <person name="Chen J."/>
            <person name="Kohler A."/>
            <person name="Krizsan K."/>
            <person name="Balestrini R."/>
            <person name="Da Silva C."/>
            <person name="Montanini B."/>
            <person name="Hainaut M."/>
            <person name="Levati E."/>
            <person name="Barry K.W."/>
            <person name="Belfiori B."/>
            <person name="Cichocki N."/>
            <person name="Clum A."/>
            <person name="Dockter R.B."/>
            <person name="Fauchery L."/>
            <person name="Guy J."/>
            <person name="Iotti M."/>
            <person name="Le Tacon F."/>
            <person name="Lindquist E.A."/>
            <person name="Lipzen A."/>
            <person name="Malagnac F."/>
            <person name="Mello A."/>
            <person name="Molinier V."/>
            <person name="Miyauchi S."/>
            <person name="Poulain J."/>
            <person name="Riccioni C."/>
            <person name="Rubini A."/>
            <person name="Sitrit Y."/>
            <person name="Splivallo R."/>
            <person name="Traeger S."/>
            <person name="Wang M."/>
            <person name="Zifcakova L."/>
            <person name="Wipf D."/>
            <person name="Zambonelli A."/>
            <person name="Paolocci F."/>
            <person name="Nowrousian M."/>
            <person name="Ottonello S."/>
            <person name="Baldrian P."/>
            <person name="Spatafora J.W."/>
            <person name="Henrissat B."/>
            <person name="Nagy L.G."/>
            <person name="Aury J.M."/>
            <person name="Wincker P."/>
            <person name="Grigoriev I.V."/>
            <person name="Bonfante P."/>
            <person name="Martin F.M."/>
        </authorList>
    </citation>
    <scope>NUCLEOTIDE SEQUENCE [LARGE SCALE GENOMIC DNA]</scope>
    <source>
        <strain evidence="3 4">120613-1</strain>
    </source>
</reference>
<proteinExistence type="predicted"/>
<organism evidence="3 4">
    <name type="scientific">Choiromyces venosus 120613-1</name>
    <dbReference type="NCBI Taxonomy" id="1336337"/>
    <lineage>
        <taxon>Eukaryota</taxon>
        <taxon>Fungi</taxon>
        <taxon>Dikarya</taxon>
        <taxon>Ascomycota</taxon>
        <taxon>Pezizomycotina</taxon>
        <taxon>Pezizomycetes</taxon>
        <taxon>Pezizales</taxon>
        <taxon>Tuberaceae</taxon>
        <taxon>Choiromyces</taxon>
    </lineage>
</organism>
<dbReference type="GO" id="GO:0004318">
    <property type="term" value="F:enoyl-[acyl-carrier-protein] reductase (NADH) activity"/>
    <property type="evidence" value="ECO:0007669"/>
    <property type="project" value="InterPro"/>
</dbReference>
<dbReference type="InterPro" id="IPR013565">
    <property type="entry name" value="Fas1/AflB-like_central"/>
</dbReference>
<dbReference type="InterPro" id="IPR050830">
    <property type="entry name" value="Fungal_FAS"/>
</dbReference>
<dbReference type="AlphaFoldDB" id="A0A3N4J5F1"/>
<name>A0A3N4J5F1_9PEZI</name>
<feature type="domain" description="Fatty acid synthase beta subunit AflB /Fas1-like central" evidence="2">
    <location>
        <begin position="2"/>
        <end position="61"/>
    </location>
</feature>
<keyword evidence="1" id="KW-0808">Transferase</keyword>
<evidence type="ECO:0000259" key="2">
    <source>
        <dbReference type="Pfam" id="PF08354"/>
    </source>
</evidence>
<gene>
    <name evidence="3" type="ORF">L873DRAFT_290023</name>
</gene>
<protein>
    <submittedName>
        <fullName evidence="3">DUF1729-domain-containing protein</fullName>
    </submittedName>
</protein>
<dbReference type="PANTHER" id="PTHR10982">
    <property type="entry name" value="MALONYL COA-ACYL CARRIER PROTEIN TRANSACYLASE"/>
    <property type="match status" value="1"/>
</dbReference>
<dbReference type="GO" id="GO:0016740">
    <property type="term" value="F:transferase activity"/>
    <property type="evidence" value="ECO:0007669"/>
    <property type="project" value="UniProtKB-KW"/>
</dbReference>
<sequence length="128" mass="14317">MQRHSQMPVTFVPLLDENFEFWFEKDSLWQREHLNAVVEQDFGRTRILQGPMAAKYSTAVKDICHGIYNGYNVVLTMDVYSGDESAIPVVEHLGSKLITSQDDVERVDGLAVAEEGGKTTLRVLASAS</sequence>
<evidence type="ECO:0000313" key="4">
    <source>
        <dbReference type="Proteomes" id="UP000276215"/>
    </source>
</evidence>
<dbReference type="EMBL" id="ML120490">
    <property type="protein sequence ID" value="RPA91670.1"/>
    <property type="molecule type" value="Genomic_DNA"/>
</dbReference>
<dbReference type="Proteomes" id="UP000276215">
    <property type="component" value="Unassembled WGS sequence"/>
</dbReference>
<evidence type="ECO:0000256" key="1">
    <source>
        <dbReference type="ARBA" id="ARBA00022679"/>
    </source>
</evidence>
<dbReference type="PANTHER" id="PTHR10982:SF21">
    <property type="entry name" value="FATTY ACID SYNTHASE SUBUNIT BETA"/>
    <property type="match status" value="1"/>
</dbReference>
<evidence type="ECO:0000313" key="3">
    <source>
        <dbReference type="EMBL" id="RPA91670.1"/>
    </source>
</evidence>
<dbReference type="Pfam" id="PF08354">
    <property type="entry name" value="Fas1-AflB-like_hel"/>
    <property type="match status" value="1"/>
</dbReference>
<dbReference type="OrthoDB" id="5417908at2759"/>
<dbReference type="STRING" id="1336337.A0A3N4J5F1"/>
<accession>A0A3N4J5F1</accession>
<keyword evidence="4" id="KW-1185">Reference proteome</keyword>